<name>A0A2M7U015_9BACT</name>
<organism evidence="14 15">
    <name type="scientific">Candidatus Roizmanbacteria bacterium CG_4_10_14_0_2_um_filter_39_13</name>
    <dbReference type="NCBI Taxonomy" id="1974825"/>
    <lineage>
        <taxon>Bacteria</taxon>
        <taxon>Candidatus Roizmaniibacteriota</taxon>
    </lineage>
</organism>
<dbReference type="GO" id="GO:0004802">
    <property type="term" value="F:transketolase activity"/>
    <property type="evidence" value="ECO:0007669"/>
    <property type="project" value="TreeGrafter"/>
</dbReference>
<dbReference type="InterPro" id="IPR029061">
    <property type="entry name" value="THDP-binding"/>
</dbReference>
<evidence type="ECO:0000256" key="6">
    <source>
        <dbReference type="ARBA" id="ARBA00011738"/>
    </source>
</evidence>
<evidence type="ECO:0000313" key="14">
    <source>
        <dbReference type="EMBL" id="PIZ63363.1"/>
    </source>
</evidence>
<dbReference type="NCBIfam" id="NF004559">
    <property type="entry name" value="PRK05899.2-5"/>
    <property type="match status" value="1"/>
</dbReference>
<evidence type="ECO:0000256" key="10">
    <source>
        <dbReference type="ARBA" id="ARBA00022837"/>
    </source>
</evidence>
<evidence type="ECO:0000256" key="7">
    <source>
        <dbReference type="ARBA" id="ARBA00016662"/>
    </source>
</evidence>
<evidence type="ECO:0000256" key="3">
    <source>
        <dbReference type="ARBA" id="ARBA00001946"/>
    </source>
</evidence>
<evidence type="ECO:0000256" key="9">
    <source>
        <dbReference type="ARBA" id="ARBA00022723"/>
    </source>
</evidence>
<sequence length="613" mass="67136">MKPDLKALTNLIRYDILTMTTAAGSGHPTTSLSAVELMTALWFDGHYQYDPNDPKYIFNDRMIFSKGHASPLLYALYHAAGWIEYDELLTLRQFTSRLEGHPTTDLPWVDVATGSLGQGLSVGIGMALGIKLQMKSQKMNVQREPNVYVLMGDSEFSEGQVYEALQVASEYKLNNLIGILDVNRLGQRGETMLGWDIKTYKERIESFGWNTIVIEEGNDIEAVQKAIAQLSTDGSNPTMIIAKTKKGAGISSVEDKDGWHGKPLPKELMEEGIKELGKIDKDMRGTVEMPEKIVLENSSNTESLAQSFDIPAEPQATREAYGATLKLIAKDQRVVVLDAETSNSTFAETMKEVAPERFFEMFIAEQNMVSVALGMSKIGLIPFASSFAAFLSRAYDQIRMCQYSAPNVTIVGSHAGVSIGEDGSSQMALEDLGMMRSLLHAVVLYPSDPVSTIKLVDELRTHDGLSYLRLTRAKSESLYETNESFPIGGSKVLVSSEKDDAVIIAAGITVHEALKAQKELAEKGTNIAVIDAYSVKPLDTQTIVKYATKTGHVIVVEDHYPDGGLGDSVRQALDGMDVKFTHLAVGKTPRSGTSAELLNFEKIDAEAIVKAVR</sequence>
<dbReference type="Pfam" id="PF02779">
    <property type="entry name" value="Transket_pyr"/>
    <property type="match status" value="1"/>
</dbReference>
<dbReference type="InterPro" id="IPR005474">
    <property type="entry name" value="Transketolase_N"/>
</dbReference>
<evidence type="ECO:0000256" key="11">
    <source>
        <dbReference type="ARBA" id="ARBA00022842"/>
    </source>
</evidence>
<dbReference type="Pfam" id="PF02780">
    <property type="entry name" value="Transketolase_C"/>
    <property type="match status" value="1"/>
</dbReference>
<comment type="caution">
    <text evidence="14">The sequence shown here is derived from an EMBL/GenBank/DDBJ whole genome shotgun (WGS) entry which is preliminary data.</text>
</comment>
<gene>
    <name evidence="14" type="ORF">COY16_02165</name>
</gene>
<keyword evidence="9" id="KW-0479">Metal-binding</keyword>
<dbReference type="Gene3D" id="3.40.50.970">
    <property type="match status" value="2"/>
</dbReference>
<dbReference type="Proteomes" id="UP000228503">
    <property type="component" value="Unassembled WGS sequence"/>
</dbReference>
<dbReference type="PANTHER" id="PTHR43195:SF1">
    <property type="entry name" value="FI06132P-RELATED"/>
    <property type="match status" value="1"/>
</dbReference>
<dbReference type="PROSITE" id="PS00801">
    <property type="entry name" value="TRANSKETOLASE_1"/>
    <property type="match status" value="1"/>
</dbReference>
<evidence type="ECO:0000256" key="8">
    <source>
        <dbReference type="ARBA" id="ARBA00022679"/>
    </source>
</evidence>
<dbReference type="GO" id="GO:0005737">
    <property type="term" value="C:cytoplasm"/>
    <property type="evidence" value="ECO:0007669"/>
    <property type="project" value="UniProtKB-ARBA"/>
</dbReference>
<evidence type="ECO:0000256" key="2">
    <source>
        <dbReference type="ARBA" id="ARBA00001936"/>
    </source>
</evidence>
<dbReference type="SUPFAM" id="SSF52518">
    <property type="entry name" value="Thiamin diphosphate-binding fold (THDP-binding)"/>
    <property type="match status" value="2"/>
</dbReference>
<evidence type="ECO:0000256" key="4">
    <source>
        <dbReference type="ARBA" id="ARBA00001964"/>
    </source>
</evidence>
<evidence type="ECO:0000256" key="1">
    <source>
        <dbReference type="ARBA" id="ARBA00001913"/>
    </source>
</evidence>
<evidence type="ECO:0000313" key="15">
    <source>
        <dbReference type="Proteomes" id="UP000228503"/>
    </source>
</evidence>
<evidence type="ECO:0000259" key="13">
    <source>
        <dbReference type="SMART" id="SM00861"/>
    </source>
</evidence>
<dbReference type="Pfam" id="PF00456">
    <property type="entry name" value="Transketolase_N"/>
    <property type="match status" value="1"/>
</dbReference>
<comment type="cofactor">
    <cofactor evidence="3">
        <name>Mg(2+)</name>
        <dbReference type="ChEBI" id="CHEBI:18420"/>
    </cofactor>
</comment>
<dbReference type="SMART" id="SM00861">
    <property type="entry name" value="Transket_pyr"/>
    <property type="match status" value="1"/>
</dbReference>
<keyword evidence="8" id="KW-0808">Transferase</keyword>
<dbReference type="GO" id="GO:0030976">
    <property type="term" value="F:thiamine pyrophosphate binding"/>
    <property type="evidence" value="ECO:0007669"/>
    <property type="project" value="TreeGrafter"/>
</dbReference>
<dbReference type="InterPro" id="IPR005475">
    <property type="entry name" value="Transketolase-like_Pyr-bd"/>
</dbReference>
<feature type="domain" description="Transketolase-like pyrimidine-binding" evidence="13">
    <location>
        <begin position="315"/>
        <end position="477"/>
    </location>
</feature>
<dbReference type="InterPro" id="IPR049557">
    <property type="entry name" value="Transketolase_CS"/>
</dbReference>
<dbReference type="InterPro" id="IPR051424">
    <property type="entry name" value="Transketolase-like"/>
</dbReference>
<evidence type="ECO:0000256" key="5">
    <source>
        <dbReference type="ARBA" id="ARBA00007131"/>
    </source>
</evidence>
<dbReference type="InterPro" id="IPR033248">
    <property type="entry name" value="Transketolase_C"/>
</dbReference>
<keyword evidence="10" id="KW-0106">Calcium</keyword>
<proteinExistence type="inferred from homology"/>
<dbReference type="CDD" id="cd07033">
    <property type="entry name" value="TPP_PYR_DXS_TK_like"/>
    <property type="match status" value="1"/>
</dbReference>
<dbReference type="Gene3D" id="3.40.50.920">
    <property type="match status" value="1"/>
</dbReference>
<dbReference type="EMBL" id="PFOB01000024">
    <property type="protein sequence ID" value="PIZ63363.1"/>
    <property type="molecule type" value="Genomic_DNA"/>
</dbReference>
<keyword evidence="12" id="KW-0786">Thiamine pyrophosphate</keyword>
<evidence type="ECO:0000256" key="12">
    <source>
        <dbReference type="ARBA" id="ARBA00023052"/>
    </source>
</evidence>
<comment type="similarity">
    <text evidence="5">Belongs to the transketolase family.</text>
</comment>
<reference evidence="15" key="1">
    <citation type="submission" date="2017-09" db="EMBL/GenBank/DDBJ databases">
        <title>Depth-based differentiation of microbial function through sediment-hosted aquifers and enrichment of novel symbionts in the deep terrestrial subsurface.</title>
        <authorList>
            <person name="Probst A.J."/>
            <person name="Ladd B."/>
            <person name="Jarett J.K."/>
            <person name="Geller-Mcgrath D.E."/>
            <person name="Sieber C.M.K."/>
            <person name="Emerson J.B."/>
            <person name="Anantharaman K."/>
            <person name="Thomas B.C."/>
            <person name="Malmstrom R."/>
            <person name="Stieglmeier M."/>
            <person name="Klingl A."/>
            <person name="Woyke T."/>
            <person name="Ryan C.M."/>
            <person name="Banfield J.F."/>
        </authorList>
    </citation>
    <scope>NUCLEOTIDE SEQUENCE [LARGE SCALE GENOMIC DNA]</scope>
</reference>
<comment type="cofactor">
    <cofactor evidence="2">
        <name>Mn(2+)</name>
        <dbReference type="ChEBI" id="CHEBI:29035"/>
    </cofactor>
</comment>
<dbReference type="CDD" id="cd02012">
    <property type="entry name" value="TPP_TK"/>
    <property type="match status" value="1"/>
</dbReference>
<dbReference type="PANTHER" id="PTHR43195">
    <property type="entry name" value="TRANSKETOLASE"/>
    <property type="match status" value="1"/>
</dbReference>
<comment type="cofactor">
    <cofactor evidence="4">
        <name>thiamine diphosphate</name>
        <dbReference type="ChEBI" id="CHEBI:58937"/>
    </cofactor>
</comment>
<accession>A0A2M7U015</accession>
<dbReference type="SUPFAM" id="SSF52922">
    <property type="entry name" value="TK C-terminal domain-like"/>
    <property type="match status" value="1"/>
</dbReference>
<dbReference type="InterPro" id="IPR009014">
    <property type="entry name" value="Transketo_C/PFOR_II"/>
</dbReference>
<dbReference type="GO" id="GO:0019682">
    <property type="term" value="P:glyceraldehyde-3-phosphate metabolic process"/>
    <property type="evidence" value="ECO:0007669"/>
    <property type="project" value="UniProtKB-ARBA"/>
</dbReference>
<comment type="subunit">
    <text evidence="6">Homodimer.</text>
</comment>
<dbReference type="FunFam" id="3.40.50.970:FF:000129">
    <property type="entry name" value="Transketolase"/>
    <property type="match status" value="1"/>
</dbReference>
<dbReference type="AlphaFoldDB" id="A0A2M7U015"/>
<keyword evidence="11" id="KW-0460">Magnesium</keyword>
<protein>
    <recommendedName>
        <fullName evidence="7">Transketolase</fullName>
    </recommendedName>
</protein>
<dbReference type="GO" id="GO:0046872">
    <property type="term" value="F:metal ion binding"/>
    <property type="evidence" value="ECO:0007669"/>
    <property type="project" value="UniProtKB-KW"/>
</dbReference>
<comment type="cofactor">
    <cofactor evidence="1">
        <name>Ca(2+)</name>
        <dbReference type="ChEBI" id="CHEBI:29108"/>
    </cofactor>
</comment>